<dbReference type="EMBL" id="LXQA010175066">
    <property type="protein sequence ID" value="MCI29794.1"/>
    <property type="molecule type" value="Genomic_DNA"/>
</dbReference>
<dbReference type="Proteomes" id="UP000265520">
    <property type="component" value="Unassembled WGS sequence"/>
</dbReference>
<accession>A0A392R126</accession>
<sequence>MEGENPPPPPRRTMGDYCRRTDVGQISMGFRSTDPVNFDIKNKVLARL</sequence>
<keyword evidence="2" id="KW-1185">Reference proteome</keyword>
<dbReference type="AlphaFoldDB" id="A0A392R126"/>
<reference evidence="1 2" key="1">
    <citation type="journal article" date="2018" name="Front. Plant Sci.">
        <title>Red Clover (Trifolium pratense) and Zigzag Clover (T. medium) - A Picture of Genomic Similarities and Differences.</title>
        <authorList>
            <person name="Dluhosova J."/>
            <person name="Istvanek J."/>
            <person name="Nedelnik J."/>
            <person name="Repkova J."/>
        </authorList>
    </citation>
    <scope>NUCLEOTIDE SEQUENCE [LARGE SCALE GENOMIC DNA]</scope>
    <source>
        <strain evidence="2">cv. 10/8</strain>
        <tissue evidence="1">Leaf</tissue>
    </source>
</reference>
<protein>
    <submittedName>
        <fullName evidence="1">Uncharacterized protein</fullName>
    </submittedName>
</protein>
<name>A0A392R126_9FABA</name>
<feature type="non-terminal residue" evidence="1">
    <location>
        <position position="48"/>
    </location>
</feature>
<evidence type="ECO:0000313" key="2">
    <source>
        <dbReference type="Proteomes" id="UP000265520"/>
    </source>
</evidence>
<comment type="caution">
    <text evidence="1">The sequence shown here is derived from an EMBL/GenBank/DDBJ whole genome shotgun (WGS) entry which is preliminary data.</text>
</comment>
<organism evidence="1 2">
    <name type="scientific">Trifolium medium</name>
    <dbReference type="NCBI Taxonomy" id="97028"/>
    <lineage>
        <taxon>Eukaryota</taxon>
        <taxon>Viridiplantae</taxon>
        <taxon>Streptophyta</taxon>
        <taxon>Embryophyta</taxon>
        <taxon>Tracheophyta</taxon>
        <taxon>Spermatophyta</taxon>
        <taxon>Magnoliopsida</taxon>
        <taxon>eudicotyledons</taxon>
        <taxon>Gunneridae</taxon>
        <taxon>Pentapetalae</taxon>
        <taxon>rosids</taxon>
        <taxon>fabids</taxon>
        <taxon>Fabales</taxon>
        <taxon>Fabaceae</taxon>
        <taxon>Papilionoideae</taxon>
        <taxon>50 kb inversion clade</taxon>
        <taxon>NPAAA clade</taxon>
        <taxon>Hologalegina</taxon>
        <taxon>IRL clade</taxon>
        <taxon>Trifolieae</taxon>
        <taxon>Trifolium</taxon>
    </lineage>
</organism>
<proteinExistence type="predicted"/>
<evidence type="ECO:0000313" key="1">
    <source>
        <dbReference type="EMBL" id="MCI29794.1"/>
    </source>
</evidence>